<protein>
    <submittedName>
        <fullName evidence="8">Protein kinase</fullName>
        <ecNumber evidence="8">2.7.11.1</ecNumber>
    </submittedName>
</protein>
<dbReference type="RefSeq" id="WP_012236192.1">
    <property type="nucleotide sequence ID" value="NC_010162.1"/>
</dbReference>
<feature type="compositionally biased region" description="Low complexity" evidence="6">
    <location>
        <begin position="569"/>
        <end position="579"/>
    </location>
</feature>
<keyword evidence="4 5" id="KW-0067">ATP-binding</keyword>
<reference evidence="8 9" key="1">
    <citation type="journal article" date="2007" name="Nat. Biotechnol.">
        <title>Complete genome sequence of the myxobacterium Sorangium cellulosum.</title>
        <authorList>
            <person name="Schneiker S."/>
            <person name="Perlova O."/>
            <person name="Kaiser O."/>
            <person name="Gerth K."/>
            <person name="Alici A."/>
            <person name="Altmeyer M.O."/>
            <person name="Bartels D."/>
            <person name="Bekel T."/>
            <person name="Beyer S."/>
            <person name="Bode E."/>
            <person name="Bode H.B."/>
            <person name="Bolten C.J."/>
            <person name="Choudhuri J.V."/>
            <person name="Doss S."/>
            <person name="Elnakady Y.A."/>
            <person name="Frank B."/>
            <person name="Gaigalat L."/>
            <person name="Goesmann A."/>
            <person name="Groeger C."/>
            <person name="Gross F."/>
            <person name="Jelsbak L."/>
            <person name="Jelsbak L."/>
            <person name="Kalinowski J."/>
            <person name="Kegler C."/>
            <person name="Knauber T."/>
            <person name="Konietzny S."/>
            <person name="Kopp M."/>
            <person name="Krause L."/>
            <person name="Krug D."/>
            <person name="Linke B."/>
            <person name="Mahmud T."/>
            <person name="Martinez-Arias R."/>
            <person name="McHardy A.C."/>
            <person name="Merai M."/>
            <person name="Meyer F."/>
            <person name="Mormann S."/>
            <person name="Munoz-Dorado J."/>
            <person name="Perez J."/>
            <person name="Pradella S."/>
            <person name="Rachid S."/>
            <person name="Raddatz G."/>
            <person name="Rosenau F."/>
            <person name="Rueckert C."/>
            <person name="Sasse F."/>
            <person name="Scharfe M."/>
            <person name="Schuster S.C."/>
            <person name="Suen G."/>
            <person name="Treuner-Lange A."/>
            <person name="Velicer G.J."/>
            <person name="Vorholter F.-J."/>
            <person name="Weissman K.J."/>
            <person name="Welch R.D."/>
            <person name="Wenzel S.C."/>
            <person name="Whitworth D.E."/>
            <person name="Wilhelm S."/>
            <person name="Wittmann C."/>
            <person name="Bloecker H."/>
            <person name="Puehler A."/>
            <person name="Mueller R."/>
        </authorList>
    </citation>
    <scope>NUCLEOTIDE SEQUENCE [LARGE SCALE GENOMIC DNA]</scope>
    <source>
        <strain evidence="9">So ce56</strain>
    </source>
</reference>
<dbReference type="eggNOG" id="COG0515">
    <property type="taxonomic scope" value="Bacteria"/>
</dbReference>
<dbReference type="InterPro" id="IPR011009">
    <property type="entry name" value="Kinase-like_dom_sf"/>
</dbReference>
<dbReference type="PROSITE" id="PS00107">
    <property type="entry name" value="PROTEIN_KINASE_ATP"/>
    <property type="match status" value="1"/>
</dbReference>
<dbReference type="KEGG" id="scl:sce3562"/>
<feature type="binding site" evidence="5">
    <location>
        <position position="39"/>
    </location>
    <ligand>
        <name>ATP</name>
        <dbReference type="ChEBI" id="CHEBI:30616"/>
    </ligand>
</feature>
<dbReference type="SUPFAM" id="SSF56112">
    <property type="entry name" value="Protein kinase-like (PK-like)"/>
    <property type="match status" value="1"/>
</dbReference>
<evidence type="ECO:0000313" key="9">
    <source>
        <dbReference type="Proteomes" id="UP000002139"/>
    </source>
</evidence>
<dbReference type="PANTHER" id="PTHR43289:SF30">
    <property type="entry name" value="NON-SPECIFIC SERINE_THREONINE PROTEIN KINASE"/>
    <property type="match status" value="1"/>
</dbReference>
<dbReference type="OrthoDB" id="5485879at2"/>
<dbReference type="EC" id="2.7.11.1" evidence="8"/>
<proteinExistence type="predicted"/>
<evidence type="ECO:0000256" key="2">
    <source>
        <dbReference type="ARBA" id="ARBA00022741"/>
    </source>
</evidence>
<dbReference type="CDD" id="cd14014">
    <property type="entry name" value="STKc_PknB_like"/>
    <property type="match status" value="1"/>
</dbReference>
<dbReference type="SMART" id="SM00220">
    <property type="entry name" value="S_TKc"/>
    <property type="match status" value="1"/>
</dbReference>
<dbReference type="GO" id="GO:0004674">
    <property type="term" value="F:protein serine/threonine kinase activity"/>
    <property type="evidence" value="ECO:0007669"/>
    <property type="project" value="UniProtKB-EC"/>
</dbReference>
<dbReference type="InterPro" id="IPR017441">
    <property type="entry name" value="Protein_kinase_ATP_BS"/>
</dbReference>
<name>A9GS33_SORC5</name>
<feature type="domain" description="Protein kinase" evidence="7">
    <location>
        <begin position="10"/>
        <end position="286"/>
    </location>
</feature>
<dbReference type="BioCyc" id="SCEL448385:SCE_RS18230-MONOMER"/>
<sequence length="602" mass="62771">MIGTIIDGKYQIRKLLGEGAMGSVYEAEHTGTGRRCAVKVISSADLTRDPKVVSRFQREARAAGAIDTQHITQVLDAGVDRGSNLPFLAMEFLAGEDVHELIKRVGPLAPDLALRIVAQSCIGLQKAHEASVVHRDIKPHNLFLARRDAGEILVKLLDFGIAKVKMDRANETESADLTRTGNLIGSPLYMSPEQARGQKEIDHRTDIWSLGAVLYQLLTGRTPYHHITALGELIIAICSDPPPQVQDFAPWVAPEIAAIVHRCLLQAPGQRYQSAQEMFGAIRPLLPYGWGIHESMLVPLPEAVHRQSAPRLTMNPPPANQGGAYAAASPANQSGGYPAISPANQGGAYAATAPANQSGGYPAVPQEHRGGYSSFAPPPLQSGTPAAIIPATNHAGAATTGALTQSHRGTQPGVSRVPVVAGAALAAAVISAGVYFISRPSPEPLVQPEAKATVETLPPAAAPLTSTAPAPTPPPAATPTTPEVVAAVEPQPKRVQVVILPADASVEVEGKRVTTRNGILDITGPPGSVHRVRVFKKGGGEAMADVVVTDTGALPPKVELTPVSGKGGPATSSKSASAAPPAPPPAPTTPKGIIDNTDEFGK</sequence>
<organism evidence="8 9">
    <name type="scientific">Sorangium cellulosum (strain So ce56)</name>
    <name type="common">Polyangium cellulosum (strain So ce56)</name>
    <dbReference type="NCBI Taxonomy" id="448385"/>
    <lineage>
        <taxon>Bacteria</taxon>
        <taxon>Pseudomonadati</taxon>
        <taxon>Myxococcota</taxon>
        <taxon>Polyangia</taxon>
        <taxon>Polyangiales</taxon>
        <taxon>Polyangiaceae</taxon>
        <taxon>Sorangium</taxon>
    </lineage>
</organism>
<accession>A9GS33</accession>
<gene>
    <name evidence="8" type="ordered locus">sce3562</name>
</gene>
<dbReference type="PANTHER" id="PTHR43289">
    <property type="entry name" value="MITOGEN-ACTIVATED PROTEIN KINASE KINASE KINASE 20-RELATED"/>
    <property type="match status" value="1"/>
</dbReference>
<dbReference type="Gene3D" id="1.10.510.10">
    <property type="entry name" value="Transferase(Phosphotransferase) domain 1"/>
    <property type="match status" value="1"/>
</dbReference>
<dbReference type="InterPro" id="IPR000719">
    <property type="entry name" value="Prot_kinase_dom"/>
</dbReference>
<dbReference type="Gene3D" id="3.30.200.20">
    <property type="entry name" value="Phosphorylase Kinase, domain 1"/>
    <property type="match status" value="1"/>
</dbReference>
<keyword evidence="2 5" id="KW-0547">Nucleotide-binding</keyword>
<evidence type="ECO:0000256" key="6">
    <source>
        <dbReference type="SAM" id="MobiDB-lite"/>
    </source>
</evidence>
<dbReference type="EMBL" id="AM746676">
    <property type="protein sequence ID" value="CAN93722.1"/>
    <property type="molecule type" value="Genomic_DNA"/>
</dbReference>
<evidence type="ECO:0000259" key="7">
    <source>
        <dbReference type="PROSITE" id="PS50011"/>
    </source>
</evidence>
<dbReference type="GO" id="GO:0005524">
    <property type="term" value="F:ATP binding"/>
    <property type="evidence" value="ECO:0007669"/>
    <property type="project" value="UniProtKB-UniRule"/>
</dbReference>
<keyword evidence="3 8" id="KW-0418">Kinase</keyword>
<dbReference type="PROSITE" id="PS00108">
    <property type="entry name" value="PROTEIN_KINASE_ST"/>
    <property type="match status" value="1"/>
</dbReference>
<dbReference type="Proteomes" id="UP000002139">
    <property type="component" value="Chromosome"/>
</dbReference>
<evidence type="ECO:0000256" key="1">
    <source>
        <dbReference type="ARBA" id="ARBA00022679"/>
    </source>
</evidence>
<evidence type="ECO:0000256" key="3">
    <source>
        <dbReference type="ARBA" id="ARBA00022777"/>
    </source>
</evidence>
<feature type="region of interest" description="Disordered" evidence="6">
    <location>
        <begin position="461"/>
        <end position="481"/>
    </location>
</feature>
<dbReference type="InterPro" id="IPR008271">
    <property type="entry name" value="Ser/Thr_kinase_AS"/>
</dbReference>
<evidence type="ECO:0000313" key="8">
    <source>
        <dbReference type="EMBL" id="CAN93722.1"/>
    </source>
</evidence>
<dbReference type="PROSITE" id="PS50011">
    <property type="entry name" value="PROTEIN_KINASE_DOM"/>
    <property type="match status" value="1"/>
</dbReference>
<dbReference type="AlphaFoldDB" id="A9GS33"/>
<evidence type="ECO:0000256" key="5">
    <source>
        <dbReference type="PROSITE-ProRule" id="PRU10141"/>
    </source>
</evidence>
<keyword evidence="1 8" id="KW-0808">Transferase</keyword>
<evidence type="ECO:0000256" key="4">
    <source>
        <dbReference type="ARBA" id="ARBA00022840"/>
    </source>
</evidence>
<feature type="region of interest" description="Disordered" evidence="6">
    <location>
        <begin position="557"/>
        <end position="602"/>
    </location>
</feature>
<keyword evidence="9" id="KW-1185">Reference proteome</keyword>
<dbReference type="Pfam" id="PF00069">
    <property type="entry name" value="Pkinase"/>
    <property type="match status" value="1"/>
</dbReference>
<dbReference type="HOGENOM" id="CLU_000288_63_44_7"/>